<dbReference type="AlphaFoldDB" id="A0A7R6PHF9"/>
<feature type="transmembrane region" description="Helical" evidence="1">
    <location>
        <begin position="164"/>
        <end position="183"/>
    </location>
</feature>
<gene>
    <name evidence="3" type="ORF">NEJAP_1259</name>
</gene>
<evidence type="ECO:0000256" key="1">
    <source>
        <dbReference type="SAM" id="Phobius"/>
    </source>
</evidence>
<dbReference type="Proteomes" id="UP000595332">
    <property type="component" value="Chromosome"/>
</dbReference>
<keyword evidence="1" id="KW-0472">Membrane</keyword>
<protein>
    <submittedName>
        <fullName evidence="3">Cytochrome biogenesis protein</fullName>
    </submittedName>
</protein>
<dbReference type="InterPro" id="IPR039447">
    <property type="entry name" value="UreH-like_TM_dom"/>
</dbReference>
<feature type="transmembrane region" description="Helical" evidence="1">
    <location>
        <begin position="45"/>
        <end position="69"/>
    </location>
</feature>
<organism evidence="3 4">
    <name type="scientific">Neptunomonas japonica JAMM 1380</name>
    <dbReference type="NCBI Taxonomy" id="1441457"/>
    <lineage>
        <taxon>Bacteria</taxon>
        <taxon>Pseudomonadati</taxon>
        <taxon>Pseudomonadota</taxon>
        <taxon>Gammaproteobacteria</taxon>
        <taxon>Oceanospirillales</taxon>
        <taxon>Oceanospirillaceae</taxon>
        <taxon>Neptunomonas</taxon>
    </lineage>
</organism>
<proteinExistence type="predicted"/>
<feature type="transmembrane region" description="Helical" evidence="1">
    <location>
        <begin position="130"/>
        <end position="152"/>
    </location>
</feature>
<feature type="transmembrane region" description="Helical" evidence="1">
    <location>
        <begin position="76"/>
        <end position="97"/>
    </location>
</feature>
<dbReference type="Pfam" id="PF13386">
    <property type="entry name" value="DsbD_2"/>
    <property type="match status" value="1"/>
</dbReference>
<sequence length="219" mass="23339">MTESLSISTAVLLGLLGSAHCLGMCGGIAATIALGQKHSRIPNLIGYNFGRLISYSIAGALVGSLGILIQDSTLAIALRTIAGLLLITMGLYVAQWWKGLTHVEKLGSKLWSSIRPTASKLLPVRNIKQALLLGFFWGWLPCGLIYSTLIWAATAQDPIQSASLMFAFGIGTLPAMLSTGMLAKQMQTLLANRNVQHIAGLMIILFGLYTIPFNGILGI</sequence>
<dbReference type="EMBL" id="AP014546">
    <property type="protein sequence ID" value="BBB29211.1"/>
    <property type="molecule type" value="Genomic_DNA"/>
</dbReference>
<evidence type="ECO:0000259" key="2">
    <source>
        <dbReference type="Pfam" id="PF13386"/>
    </source>
</evidence>
<accession>A0A7R6PHF9</accession>
<feature type="transmembrane region" description="Helical" evidence="1">
    <location>
        <begin position="195"/>
        <end position="217"/>
    </location>
</feature>
<evidence type="ECO:0000313" key="4">
    <source>
        <dbReference type="Proteomes" id="UP000595332"/>
    </source>
</evidence>
<dbReference type="PANTHER" id="PTHR42208">
    <property type="entry name" value="HEAVY METAL TRANSPORTER-RELATED"/>
    <property type="match status" value="1"/>
</dbReference>
<keyword evidence="1" id="KW-1133">Transmembrane helix</keyword>
<keyword evidence="4" id="KW-1185">Reference proteome</keyword>
<reference evidence="3 4" key="1">
    <citation type="journal article" date="2008" name="Int. J. Syst. Evol. Microbiol.">
        <title>Neptunomonas japonica sp. nov., an Osedax japonicus symbiont-like bacterium isolated from sediment adjacent to sperm whale carcasses off Kagoshima, Japan.</title>
        <authorList>
            <person name="Miyazaki M."/>
            <person name="Nogi Y."/>
            <person name="Fujiwara Y."/>
            <person name="Kawato M."/>
            <person name="Kubokawa K."/>
            <person name="Horikoshi K."/>
        </authorList>
    </citation>
    <scope>NUCLEOTIDE SEQUENCE [LARGE SCALE GENOMIC DNA]</scope>
    <source>
        <strain evidence="3 4">JAMM 1380</strain>
    </source>
</reference>
<dbReference type="RefSeq" id="WP_201349834.1">
    <property type="nucleotide sequence ID" value="NZ_AP014546.1"/>
</dbReference>
<evidence type="ECO:0000313" key="3">
    <source>
        <dbReference type="EMBL" id="BBB29211.1"/>
    </source>
</evidence>
<keyword evidence="1" id="KW-0812">Transmembrane</keyword>
<dbReference type="KEGG" id="njp:NEJAP_1259"/>
<name>A0A7R6PHF9_9GAMM</name>
<dbReference type="PANTHER" id="PTHR42208:SF1">
    <property type="entry name" value="HEAVY METAL TRANSPORTER"/>
    <property type="match status" value="1"/>
</dbReference>
<feature type="domain" description="Urease accessory protein UreH-like transmembrane" evidence="2">
    <location>
        <begin position="9"/>
        <end position="209"/>
    </location>
</feature>